<evidence type="ECO:0000313" key="3">
    <source>
        <dbReference type="Proteomes" id="UP000649179"/>
    </source>
</evidence>
<dbReference type="RefSeq" id="WP_188780673.1">
    <property type="nucleotide sequence ID" value="NZ_BMKQ01000001.1"/>
</dbReference>
<evidence type="ECO:0000313" key="2">
    <source>
        <dbReference type="EMBL" id="GGF55657.1"/>
    </source>
</evidence>
<dbReference type="InterPro" id="IPR029058">
    <property type="entry name" value="AB_hydrolase_fold"/>
</dbReference>
<dbReference type="GO" id="GO:0016042">
    <property type="term" value="P:lipid catabolic process"/>
    <property type="evidence" value="ECO:0007669"/>
    <property type="project" value="InterPro"/>
</dbReference>
<dbReference type="GO" id="GO:0004806">
    <property type="term" value="F:triacylglycerol lipase activity"/>
    <property type="evidence" value="ECO:0007669"/>
    <property type="project" value="InterPro"/>
</dbReference>
<feature type="signal peptide" evidence="1">
    <location>
        <begin position="1"/>
        <end position="31"/>
    </location>
</feature>
<gene>
    <name evidence="2" type="ORF">GCM10011519_31960</name>
</gene>
<dbReference type="SUPFAM" id="SSF53474">
    <property type="entry name" value="alpha/beta-Hydrolases"/>
    <property type="match status" value="1"/>
</dbReference>
<dbReference type="PIRSF" id="PIRSF029171">
    <property type="entry name" value="Esterase_LipA"/>
    <property type="match status" value="1"/>
</dbReference>
<dbReference type="PANTHER" id="PTHR34853:SF1">
    <property type="entry name" value="LIPASE 5"/>
    <property type="match status" value="1"/>
</dbReference>
<evidence type="ECO:0000256" key="1">
    <source>
        <dbReference type="SAM" id="SignalP"/>
    </source>
</evidence>
<accession>A0A917F8K9</accession>
<dbReference type="Gene3D" id="3.40.50.1820">
    <property type="entry name" value="alpha/beta hydrolase"/>
    <property type="match status" value="1"/>
</dbReference>
<dbReference type="InterPro" id="IPR005152">
    <property type="entry name" value="Lipase_secreted"/>
</dbReference>
<reference evidence="2" key="2">
    <citation type="submission" date="2020-09" db="EMBL/GenBank/DDBJ databases">
        <authorList>
            <person name="Sun Q."/>
            <person name="Zhou Y."/>
        </authorList>
    </citation>
    <scope>NUCLEOTIDE SEQUENCE</scope>
    <source>
        <strain evidence="2">CGMCC 1.16067</strain>
    </source>
</reference>
<dbReference type="PANTHER" id="PTHR34853">
    <property type="match status" value="1"/>
</dbReference>
<dbReference type="Pfam" id="PF03583">
    <property type="entry name" value="LIP"/>
    <property type="match status" value="1"/>
</dbReference>
<reference evidence="2" key="1">
    <citation type="journal article" date="2014" name="Int. J. Syst. Evol. Microbiol.">
        <title>Complete genome sequence of Corynebacterium casei LMG S-19264T (=DSM 44701T), isolated from a smear-ripened cheese.</title>
        <authorList>
            <consortium name="US DOE Joint Genome Institute (JGI-PGF)"/>
            <person name="Walter F."/>
            <person name="Albersmeier A."/>
            <person name="Kalinowski J."/>
            <person name="Ruckert C."/>
        </authorList>
    </citation>
    <scope>NUCLEOTIDE SEQUENCE</scope>
    <source>
        <strain evidence="2">CGMCC 1.16067</strain>
    </source>
</reference>
<comment type="caution">
    <text evidence="2">The sequence shown here is derived from an EMBL/GenBank/DDBJ whole genome shotgun (WGS) entry which is preliminary data.</text>
</comment>
<organism evidence="2 3">
    <name type="scientific">Marmoricola endophyticus</name>
    <dbReference type="NCBI Taxonomy" id="2040280"/>
    <lineage>
        <taxon>Bacteria</taxon>
        <taxon>Bacillati</taxon>
        <taxon>Actinomycetota</taxon>
        <taxon>Actinomycetes</taxon>
        <taxon>Propionibacteriales</taxon>
        <taxon>Nocardioidaceae</taxon>
        <taxon>Marmoricola</taxon>
    </lineage>
</organism>
<proteinExistence type="predicted"/>
<dbReference type="Gene3D" id="1.10.260.130">
    <property type="match status" value="1"/>
</dbReference>
<keyword evidence="3" id="KW-1185">Reference proteome</keyword>
<dbReference type="Proteomes" id="UP000649179">
    <property type="component" value="Unassembled WGS sequence"/>
</dbReference>
<protein>
    <submittedName>
        <fullName evidence="2">Lipase</fullName>
    </submittedName>
</protein>
<feature type="chain" id="PRO_5037115866" evidence="1">
    <location>
        <begin position="32"/>
        <end position="451"/>
    </location>
</feature>
<dbReference type="AlphaFoldDB" id="A0A917F8K9"/>
<sequence>MRSWGTRIAGLTAALASVALLGAGLPATATAAPTASASAVRAASPLDDPFYDYTGTTPLSRLAPGTPLKTRTVPYSVQGIPTPLPALQVLYRTRDAQGRAVANVTTVVKPLVPAPGAKVVSYQSFYDSLNPEDEPSSAIAGGVGLGKAIANAETLFIAPFLLAGYTVNIPDTEGQTADFAVGPEYGYTTLDSLRAIAKVPASGTGATSKVGLIGYSGGAIGSGWASSLAPSYAPDVAKRIVGTAMGGVLVKPSTNLHYVEGTPIWSGVLPMALIGIARAYGADLTPYASERGKQILAELDKASIADALAHYPGLRWKDIAKPEYPTPESVPVYVRLANKLIMGSGGATPSSPMFIGQGTRGELEGTPTSATSGEGDGVMVAGDVRSLARQWCGAGTKISYREYPASHTTSVPLFAPEAYAWLLARFGSTPAPSNCSSIEPGNSLAPISVQR</sequence>
<dbReference type="EMBL" id="BMKQ01000001">
    <property type="protein sequence ID" value="GGF55657.1"/>
    <property type="molecule type" value="Genomic_DNA"/>
</dbReference>
<name>A0A917F8K9_9ACTN</name>
<keyword evidence="1" id="KW-0732">Signal</keyword>